<name>A0A7S7LB52_9BACI</name>
<evidence type="ECO:0000313" key="2">
    <source>
        <dbReference type="Proteomes" id="UP000180175"/>
    </source>
</evidence>
<keyword evidence="2" id="KW-1185">Reference proteome</keyword>
<evidence type="ECO:0000313" key="1">
    <source>
        <dbReference type="EMBL" id="QOY37661.2"/>
    </source>
</evidence>
<dbReference type="EMBL" id="CP063356">
    <property type="protein sequence ID" value="QOY37661.2"/>
    <property type="molecule type" value="Genomic_DNA"/>
</dbReference>
<sequence>MSTAKGMKLIMKIKINSIFRELKEFFVAITGGLTTRDSEISKLHNDIHLLKNDILLLEIANIELKEEIFYKDEKMIEKEILEGTRFKITNSKCIYQLLSSPKTHEFNEMSISYEDEDEEYKETLQIFHITENEWNALKQWELYQNDQAEEYDRLDEITNINFQKYNKETFEKDFQLKRCNTPDWLSSTESVNGNCFDSNADVNGTQCGAQAYHCWIFYISDLDCYGVAEEHYNVY</sequence>
<proteinExistence type="predicted"/>
<protein>
    <submittedName>
        <fullName evidence="1">Uncharacterized protein</fullName>
    </submittedName>
</protein>
<dbReference type="KEGG" id="aia:AWH56_008805"/>
<accession>A0A7S7LB52</accession>
<gene>
    <name evidence="1" type="ORF">AWH56_008805</name>
</gene>
<reference evidence="1 2" key="1">
    <citation type="journal article" date="2017" name="Genome Announc.">
        <title>Draft Genome Sequences of Four Alkaliphilic Bacteria Belonging to the Anaerobacillus Genus.</title>
        <authorList>
            <person name="Bassil N.M."/>
            <person name="Lloyd J.R."/>
        </authorList>
    </citation>
    <scope>NUCLEOTIDE SEQUENCE [LARGE SCALE GENOMIC DNA]</scope>
    <source>
        <strain evidence="1 2">NB2006</strain>
    </source>
</reference>
<reference evidence="1 2" key="2">
    <citation type="journal article" date="2019" name="Int. J. Syst. Evol. Microbiol.">
        <title>Anaerobacillus isosaccharinicus sp. nov., an alkaliphilic bacterium which degrades isosaccharinic acid.</title>
        <authorList>
            <person name="Bassil N.M."/>
            <person name="Lloyd J.R."/>
        </authorList>
    </citation>
    <scope>NUCLEOTIDE SEQUENCE [LARGE SCALE GENOMIC DNA]</scope>
    <source>
        <strain evidence="1 2">NB2006</strain>
    </source>
</reference>
<organism evidence="1 2">
    <name type="scientific">Anaerobacillus isosaccharinicus</name>
    <dbReference type="NCBI Taxonomy" id="1532552"/>
    <lineage>
        <taxon>Bacteria</taxon>
        <taxon>Bacillati</taxon>
        <taxon>Bacillota</taxon>
        <taxon>Bacilli</taxon>
        <taxon>Bacillales</taxon>
        <taxon>Bacillaceae</taxon>
        <taxon>Anaerobacillus</taxon>
    </lineage>
</organism>
<dbReference type="Proteomes" id="UP000180175">
    <property type="component" value="Chromosome"/>
</dbReference>